<organism evidence="1 2">
    <name type="scientific">Prevotella communis</name>
    <dbReference type="NCBI Taxonomy" id="2913614"/>
    <lineage>
        <taxon>Bacteria</taxon>
        <taxon>Pseudomonadati</taxon>
        <taxon>Bacteroidota</taxon>
        <taxon>Bacteroidia</taxon>
        <taxon>Bacteroidales</taxon>
        <taxon>Prevotellaceae</taxon>
        <taxon>Prevotella</taxon>
    </lineage>
</organism>
<name>A0A1G7V0L0_9BACT</name>
<accession>A0A1G7V0L0</accession>
<evidence type="ECO:0000313" key="1">
    <source>
        <dbReference type="EMBL" id="SDG53405.1"/>
    </source>
</evidence>
<dbReference type="Proteomes" id="UP000198779">
    <property type="component" value="Unassembled WGS sequence"/>
</dbReference>
<dbReference type="RefSeq" id="WP_091816042.1">
    <property type="nucleotide sequence ID" value="NZ_FNCQ01000005.1"/>
</dbReference>
<keyword evidence="2" id="KW-1185">Reference proteome</keyword>
<proteinExistence type="predicted"/>
<gene>
    <name evidence="1" type="ORF">SAMN04487901_10549</name>
</gene>
<dbReference type="EMBL" id="FNCQ01000005">
    <property type="protein sequence ID" value="SDG53405.1"/>
    <property type="molecule type" value="Genomic_DNA"/>
</dbReference>
<protein>
    <submittedName>
        <fullName evidence="1">Uncharacterized protein</fullName>
    </submittedName>
</protein>
<reference evidence="2" key="1">
    <citation type="submission" date="2016-10" db="EMBL/GenBank/DDBJ databases">
        <authorList>
            <person name="Varghese N."/>
            <person name="Submissions S."/>
        </authorList>
    </citation>
    <scope>NUCLEOTIDE SEQUENCE [LARGE SCALE GENOMIC DNA]</scope>
    <source>
        <strain evidence="2">BP1-148</strain>
    </source>
</reference>
<dbReference type="AlphaFoldDB" id="A0A1G7V0L0"/>
<sequence length="136" mass="15679">MGFHIKNNYGPNIEVNAGGKLTLVQDKNGLWHTVEEAEIQEAEYKGLPEVLATDEAMALWRKAQQAGYVDEHYQPLISRTQAALLADAMAERLGIKEKWKVFEGFWNRNYMRSDYNLALTRKKTLDFLDELKVVFD</sequence>
<evidence type="ECO:0000313" key="2">
    <source>
        <dbReference type="Proteomes" id="UP000198779"/>
    </source>
</evidence>
<dbReference type="STRING" id="645274.SAMN04487901_10549"/>